<dbReference type="GO" id="GO:0005886">
    <property type="term" value="C:plasma membrane"/>
    <property type="evidence" value="ECO:0007669"/>
    <property type="project" value="UniProtKB-SubCell"/>
</dbReference>
<accession>A0A3N1KJP9</accession>
<dbReference type="InterPro" id="IPR020846">
    <property type="entry name" value="MFS_dom"/>
</dbReference>
<feature type="transmembrane region" description="Helical" evidence="7">
    <location>
        <begin position="367"/>
        <end position="387"/>
    </location>
</feature>
<dbReference type="InterPro" id="IPR010290">
    <property type="entry name" value="TM_effector"/>
</dbReference>
<feature type="transmembrane region" description="Helical" evidence="7">
    <location>
        <begin position="64"/>
        <end position="85"/>
    </location>
</feature>
<evidence type="ECO:0000256" key="7">
    <source>
        <dbReference type="SAM" id="Phobius"/>
    </source>
</evidence>
<evidence type="ECO:0000256" key="2">
    <source>
        <dbReference type="ARBA" id="ARBA00022448"/>
    </source>
</evidence>
<keyword evidence="2" id="KW-0813">Transport</keyword>
<feature type="transmembrane region" description="Helical" evidence="7">
    <location>
        <begin position="393"/>
        <end position="414"/>
    </location>
</feature>
<sequence>MHPPPVPRGRLPGRFAISSIGLIFRALRNPNYAVYVAGNSVSLVGTWMQRIGVGWLTWELTQSGTWLGLVAFADLFPSVFFGPLGGAIADRFDRLRIILTSQILAMLQAATLFVLTATDVINMTLLFILVLINGVVIGFNQPSRLAIISSLVPRQDLSTAVAINSIVFNLARFVGPALAGALIVSGGTGAVFGANAVTFLAFLLALTRIRLPKAEKPEKVEHRRSILGDVADGIRYTARHPGVGPLLLLLSINSITVRPFVELLPGFAADVFERGADGLALMTSVIGGGAIVAGIWLARREGMRGLTMITMWSTLLISISTLAFVASGRFELGLACLAVSGMGLVASGVTTQTLVQTAVDQRMRGRVLSLYGIIFRGGPAAGALAIGTLSDAIGLQLAMGIGAVTGIVAWLWAWRRRGVMVASLEPPGS</sequence>
<dbReference type="RefSeq" id="WP_123695552.1">
    <property type="nucleotide sequence ID" value="NZ_AP019700.1"/>
</dbReference>
<keyword evidence="4 7" id="KW-0812">Transmembrane</keyword>
<dbReference type="CDD" id="cd06173">
    <property type="entry name" value="MFS_MefA_like"/>
    <property type="match status" value="1"/>
</dbReference>
<dbReference type="SUPFAM" id="SSF103473">
    <property type="entry name" value="MFS general substrate transporter"/>
    <property type="match status" value="1"/>
</dbReference>
<proteinExistence type="predicted"/>
<dbReference type="Gene3D" id="1.20.1250.20">
    <property type="entry name" value="MFS general substrate transporter like domains"/>
    <property type="match status" value="1"/>
</dbReference>
<reference evidence="9 10" key="1">
    <citation type="submission" date="2018-11" db="EMBL/GenBank/DDBJ databases">
        <title>Genomic Encyclopedia of Type Strains, Phase IV (KMG-IV): sequencing the most valuable type-strain genomes for metagenomic binning, comparative biology and taxonomic classification.</title>
        <authorList>
            <person name="Goeker M."/>
        </authorList>
    </citation>
    <scope>NUCLEOTIDE SEQUENCE [LARGE SCALE GENOMIC DNA]</scope>
    <source>
        <strain evidence="9 10">DSM 5900</strain>
    </source>
</reference>
<keyword evidence="10" id="KW-1185">Reference proteome</keyword>
<feature type="transmembrane region" description="Helical" evidence="7">
    <location>
        <begin position="32"/>
        <end position="52"/>
    </location>
</feature>
<feature type="transmembrane region" description="Helical" evidence="7">
    <location>
        <begin position="281"/>
        <end position="298"/>
    </location>
</feature>
<feature type="transmembrane region" description="Helical" evidence="7">
    <location>
        <begin position="161"/>
        <end position="184"/>
    </location>
</feature>
<comment type="caution">
    <text evidence="9">The sequence shown here is derived from an EMBL/GenBank/DDBJ whole genome shotgun (WGS) entry which is preliminary data.</text>
</comment>
<dbReference type="Pfam" id="PF05977">
    <property type="entry name" value="MFS_3"/>
    <property type="match status" value="1"/>
</dbReference>
<keyword evidence="3" id="KW-1003">Cell membrane</keyword>
<evidence type="ECO:0000256" key="4">
    <source>
        <dbReference type="ARBA" id="ARBA00022692"/>
    </source>
</evidence>
<feature type="domain" description="Major facilitator superfamily (MFS) profile" evidence="8">
    <location>
        <begin position="26"/>
        <end position="417"/>
    </location>
</feature>
<dbReference type="InterPro" id="IPR036259">
    <property type="entry name" value="MFS_trans_sf"/>
</dbReference>
<dbReference type="PROSITE" id="PS50850">
    <property type="entry name" value="MFS"/>
    <property type="match status" value="1"/>
</dbReference>
<evidence type="ECO:0000256" key="5">
    <source>
        <dbReference type="ARBA" id="ARBA00022989"/>
    </source>
</evidence>
<organism evidence="9 10">
    <name type="scientific">Stella humosa</name>
    <dbReference type="NCBI Taxonomy" id="94"/>
    <lineage>
        <taxon>Bacteria</taxon>
        <taxon>Pseudomonadati</taxon>
        <taxon>Pseudomonadota</taxon>
        <taxon>Alphaproteobacteria</taxon>
        <taxon>Rhodospirillales</taxon>
        <taxon>Stellaceae</taxon>
        <taxon>Stella</taxon>
    </lineage>
</organism>
<dbReference type="OrthoDB" id="9809918at2"/>
<evidence type="ECO:0000256" key="3">
    <source>
        <dbReference type="ARBA" id="ARBA00022475"/>
    </source>
</evidence>
<dbReference type="EMBL" id="RJKX01000019">
    <property type="protein sequence ID" value="ROP81061.1"/>
    <property type="molecule type" value="Genomic_DNA"/>
</dbReference>
<dbReference type="PANTHER" id="PTHR23513">
    <property type="entry name" value="INTEGRAL MEMBRANE EFFLUX PROTEIN-RELATED"/>
    <property type="match status" value="1"/>
</dbReference>
<dbReference type="Proteomes" id="UP000278222">
    <property type="component" value="Unassembled WGS sequence"/>
</dbReference>
<feature type="transmembrane region" description="Helical" evidence="7">
    <location>
        <begin position="97"/>
        <end position="115"/>
    </location>
</feature>
<protein>
    <submittedName>
        <fullName evidence="9">Putative MFS family arabinose efflux permease</fullName>
    </submittedName>
</protein>
<evidence type="ECO:0000256" key="6">
    <source>
        <dbReference type="ARBA" id="ARBA00023136"/>
    </source>
</evidence>
<dbReference type="PANTHER" id="PTHR23513:SF11">
    <property type="entry name" value="STAPHYLOFERRIN A TRANSPORTER"/>
    <property type="match status" value="1"/>
</dbReference>
<keyword evidence="6 7" id="KW-0472">Membrane</keyword>
<keyword evidence="5 7" id="KW-1133">Transmembrane helix</keyword>
<dbReference type="GO" id="GO:0022857">
    <property type="term" value="F:transmembrane transporter activity"/>
    <property type="evidence" value="ECO:0007669"/>
    <property type="project" value="InterPro"/>
</dbReference>
<evidence type="ECO:0000256" key="1">
    <source>
        <dbReference type="ARBA" id="ARBA00004651"/>
    </source>
</evidence>
<evidence type="ECO:0000313" key="9">
    <source>
        <dbReference type="EMBL" id="ROP81061.1"/>
    </source>
</evidence>
<evidence type="ECO:0000313" key="10">
    <source>
        <dbReference type="Proteomes" id="UP000278222"/>
    </source>
</evidence>
<feature type="transmembrane region" description="Helical" evidence="7">
    <location>
        <begin position="190"/>
        <end position="209"/>
    </location>
</feature>
<name>A0A3N1KJP9_9PROT</name>
<feature type="transmembrane region" description="Helical" evidence="7">
    <location>
        <begin position="243"/>
        <end position="261"/>
    </location>
</feature>
<feature type="transmembrane region" description="Helical" evidence="7">
    <location>
        <begin position="332"/>
        <end position="355"/>
    </location>
</feature>
<evidence type="ECO:0000259" key="8">
    <source>
        <dbReference type="PROSITE" id="PS50850"/>
    </source>
</evidence>
<gene>
    <name evidence="9" type="ORF">EDC65_5396</name>
</gene>
<comment type="subcellular location">
    <subcellularLocation>
        <location evidence="1">Cell membrane</location>
        <topology evidence="1">Multi-pass membrane protein</topology>
    </subcellularLocation>
</comment>
<dbReference type="AlphaFoldDB" id="A0A3N1KJP9"/>
<feature type="transmembrane region" description="Helical" evidence="7">
    <location>
        <begin position="121"/>
        <end position="140"/>
    </location>
</feature>
<feature type="transmembrane region" description="Helical" evidence="7">
    <location>
        <begin position="305"/>
        <end position="326"/>
    </location>
</feature>